<keyword evidence="5" id="KW-1185">Reference proteome</keyword>
<dbReference type="GO" id="GO:0016747">
    <property type="term" value="F:acyltransferase activity, transferring groups other than amino-acyl groups"/>
    <property type="evidence" value="ECO:0007669"/>
    <property type="project" value="InterPro"/>
</dbReference>
<dbReference type="InterPro" id="IPR050879">
    <property type="entry name" value="Acyltransferase_3"/>
</dbReference>
<sequence>MSDSALDAAGSSLPLSPPRQSAATSGAHSDARADSAGKEHVIDAMRGFAALLVAYFHCRQVAWVGMQTFHQSVGHALSPGVLAAYLTFPIAWGSAGVPIFFVISGYCIHRGGALRLASNPAYRLDAGNFWVRRFARIYPVLLAALVLTFALDWFSLQLPPVSHKIREIGLQSFLVNLFSLQGVAGKTYGSNGALWTLSLEVQFYAVYPLLFALRRRIGMTSVLAIVAVVNVLSAYVLERHDIQFFTSYWFSWTLGAWIADARARRAPHAPASAWLYGLAAGFIALGCAAFHFGQYGAFQLWALGFAFYLYKALDHRNGKPRNTAAMRVLSRALSRVLSRFGDFSFSLYLIHLPIFVLLSSVLFRSSLQMSIWPSFGYMLVAVPVAYVFYRVVELPAMKWSASFKPKAAAPQR</sequence>
<feature type="transmembrane region" description="Helical" evidence="2">
    <location>
        <begin position="137"/>
        <end position="156"/>
    </location>
</feature>
<dbReference type="InterPro" id="IPR002656">
    <property type="entry name" value="Acyl_transf_3_dom"/>
</dbReference>
<name>A0A1N7RXC3_9BURK</name>
<evidence type="ECO:0000313" key="4">
    <source>
        <dbReference type="EMBL" id="SIT39374.1"/>
    </source>
</evidence>
<evidence type="ECO:0000256" key="2">
    <source>
        <dbReference type="SAM" id="Phobius"/>
    </source>
</evidence>
<feature type="transmembrane region" description="Helical" evidence="2">
    <location>
        <begin position="242"/>
        <end position="261"/>
    </location>
</feature>
<keyword evidence="2" id="KW-1133">Transmembrane helix</keyword>
<feature type="transmembrane region" description="Helical" evidence="2">
    <location>
        <begin position="217"/>
        <end position="236"/>
    </location>
</feature>
<dbReference type="GO" id="GO:0000271">
    <property type="term" value="P:polysaccharide biosynthetic process"/>
    <property type="evidence" value="ECO:0007669"/>
    <property type="project" value="TreeGrafter"/>
</dbReference>
<dbReference type="Pfam" id="PF01757">
    <property type="entry name" value="Acyl_transf_3"/>
    <property type="match status" value="1"/>
</dbReference>
<dbReference type="EMBL" id="CYGX02000019">
    <property type="protein sequence ID" value="SIT39374.1"/>
    <property type="molecule type" value="Genomic_DNA"/>
</dbReference>
<feature type="domain" description="Acyltransferase 3" evidence="3">
    <location>
        <begin position="42"/>
        <end position="390"/>
    </location>
</feature>
<feature type="region of interest" description="Disordered" evidence="1">
    <location>
        <begin position="1"/>
        <end position="31"/>
    </location>
</feature>
<dbReference type="OrthoDB" id="9814807at2"/>
<gene>
    <name evidence="4" type="ORF">BN2475_190217</name>
</gene>
<feature type="transmembrane region" description="Helical" evidence="2">
    <location>
        <begin position="273"/>
        <end position="292"/>
    </location>
</feature>
<dbReference type="AlphaFoldDB" id="A0A1N7RXC3"/>
<feature type="transmembrane region" description="Helical" evidence="2">
    <location>
        <begin position="192"/>
        <end position="210"/>
    </location>
</feature>
<accession>A0A1N7RXC3</accession>
<dbReference type="RefSeq" id="WP_094779418.1">
    <property type="nucleotide sequence ID" value="NZ_CYGX02000019.1"/>
</dbReference>
<evidence type="ECO:0000256" key="1">
    <source>
        <dbReference type="SAM" id="MobiDB-lite"/>
    </source>
</evidence>
<dbReference type="GO" id="GO:0016020">
    <property type="term" value="C:membrane"/>
    <property type="evidence" value="ECO:0007669"/>
    <property type="project" value="TreeGrafter"/>
</dbReference>
<organism evidence="4 5">
    <name type="scientific">Paraburkholderia ribeironis</name>
    <dbReference type="NCBI Taxonomy" id="1247936"/>
    <lineage>
        <taxon>Bacteria</taxon>
        <taxon>Pseudomonadati</taxon>
        <taxon>Pseudomonadota</taxon>
        <taxon>Betaproteobacteria</taxon>
        <taxon>Burkholderiales</taxon>
        <taxon>Burkholderiaceae</taxon>
        <taxon>Paraburkholderia</taxon>
    </lineage>
</organism>
<feature type="transmembrane region" description="Helical" evidence="2">
    <location>
        <begin position="369"/>
        <end position="389"/>
    </location>
</feature>
<feature type="transmembrane region" description="Helical" evidence="2">
    <location>
        <begin position="82"/>
        <end position="108"/>
    </location>
</feature>
<keyword evidence="4" id="KW-0808">Transferase</keyword>
<dbReference type="PANTHER" id="PTHR23028">
    <property type="entry name" value="ACETYLTRANSFERASE"/>
    <property type="match status" value="1"/>
</dbReference>
<keyword evidence="2" id="KW-0472">Membrane</keyword>
<dbReference type="Proteomes" id="UP000187012">
    <property type="component" value="Unassembled WGS sequence"/>
</dbReference>
<keyword evidence="4" id="KW-0012">Acyltransferase</keyword>
<dbReference type="STRING" id="1247936.BN2475_190217"/>
<protein>
    <submittedName>
        <fullName evidence="4">Acyltransferase 3</fullName>
    </submittedName>
</protein>
<dbReference type="PANTHER" id="PTHR23028:SF53">
    <property type="entry name" value="ACYL_TRANSF_3 DOMAIN-CONTAINING PROTEIN"/>
    <property type="match status" value="1"/>
</dbReference>
<evidence type="ECO:0000313" key="5">
    <source>
        <dbReference type="Proteomes" id="UP000187012"/>
    </source>
</evidence>
<keyword evidence="2" id="KW-0812">Transmembrane</keyword>
<evidence type="ECO:0000259" key="3">
    <source>
        <dbReference type="Pfam" id="PF01757"/>
    </source>
</evidence>
<proteinExistence type="predicted"/>
<reference evidence="4 5" key="1">
    <citation type="submission" date="2016-12" db="EMBL/GenBank/DDBJ databases">
        <authorList>
            <person name="Song W.-J."/>
            <person name="Kurnit D.M."/>
        </authorList>
    </citation>
    <scope>NUCLEOTIDE SEQUENCE [LARGE SCALE GENOMIC DNA]</scope>
    <source>
        <strain evidence="4 5">STM7296</strain>
    </source>
</reference>
<feature type="transmembrane region" description="Helical" evidence="2">
    <location>
        <begin position="345"/>
        <end position="363"/>
    </location>
</feature>
<feature type="compositionally biased region" description="Low complexity" evidence="1">
    <location>
        <begin position="1"/>
        <end position="14"/>
    </location>
</feature>